<organism evidence="1 2">
    <name type="scientific">Bombyx mandarina nucleopolyhedrovirus</name>
    <dbReference type="NCBI Taxonomy" id="640862"/>
    <lineage>
        <taxon>Viruses</taxon>
        <taxon>Viruses incertae sedis</taxon>
        <taxon>Naldaviricetes</taxon>
        <taxon>Lefavirales</taxon>
        <taxon>Baculoviridae</taxon>
        <taxon>Alphabaculovirus</taxon>
        <taxon>Alphabaculovirus bomori</taxon>
    </lineage>
</organism>
<dbReference type="InterPro" id="IPR007355">
    <property type="entry name" value="DUF424"/>
</dbReference>
<name>C3VNS4_NPVBM</name>
<evidence type="ECO:0000313" key="1">
    <source>
        <dbReference type="EMBL" id="ACQ57208.1"/>
    </source>
</evidence>
<protein>
    <submittedName>
        <fullName evidence="1">Ac26-like protein</fullName>
    </submittedName>
</protein>
<dbReference type="EMBL" id="FJ882854">
    <property type="protein sequence ID" value="ACQ57208.1"/>
    <property type="molecule type" value="Genomic_DNA"/>
</dbReference>
<reference evidence="1 2" key="1">
    <citation type="journal article" date="2010" name="J. Microbiol.">
        <title>Comparative analysis of the genomes of Bombyx mandarina and Bombyx mori nucleopolyhedroviruses.</title>
        <authorList>
            <person name="Xu Y.P."/>
            <person name="Ye Z.P."/>
            <person name="Niu C.Y."/>
            <person name="Bao Y.Y."/>
            <person name="Wang W.B."/>
            <person name="Shen W.D."/>
            <person name="Zhang C.X."/>
        </authorList>
    </citation>
    <scope>NUCLEOTIDE SEQUENCE [LARGE SCALE GENOMIC DNA]</scope>
    <source>
        <strain evidence="1">S1</strain>
    </source>
</reference>
<sequence length="129" mass="14537">MDDSVVSMCVDNAFAYTTDDLLKNISFSHSKCAPFKLQNYTVLKRLSNGFIDKSVDVGSISELQKFNFKINRLTSYISNIFEYEFVVLEHNLSTVHVINAETKTKLGHINVSLNQNDPNVLILTVTLTS</sequence>
<evidence type="ECO:0000313" key="2">
    <source>
        <dbReference type="Proteomes" id="UP000241696"/>
    </source>
</evidence>
<dbReference type="Pfam" id="PF04242">
    <property type="entry name" value="DUF424"/>
    <property type="match status" value="1"/>
</dbReference>
<dbReference type="Proteomes" id="UP000241696">
    <property type="component" value="Segment"/>
</dbReference>
<accession>C3VNS4</accession>
<proteinExistence type="predicted"/>